<feature type="signal peptide" evidence="1">
    <location>
        <begin position="1"/>
        <end position="20"/>
    </location>
</feature>
<dbReference type="EMBL" id="JBHTHU010000005">
    <property type="protein sequence ID" value="MFD0749680.1"/>
    <property type="molecule type" value="Genomic_DNA"/>
</dbReference>
<keyword evidence="1" id="KW-0732">Signal</keyword>
<protein>
    <recommendedName>
        <fullName evidence="4">Glycoside hydrolase</fullName>
    </recommendedName>
</protein>
<reference evidence="3" key="1">
    <citation type="journal article" date="2019" name="Int. J. Syst. Evol. Microbiol.">
        <title>The Global Catalogue of Microorganisms (GCM) 10K type strain sequencing project: providing services to taxonomists for standard genome sequencing and annotation.</title>
        <authorList>
            <consortium name="The Broad Institute Genomics Platform"/>
            <consortium name="The Broad Institute Genome Sequencing Center for Infectious Disease"/>
            <person name="Wu L."/>
            <person name="Ma J."/>
        </authorList>
    </citation>
    <scope>NUCLEOTIDE SEQUENCE [LARGE SCALE GENOMIC DNA]</scope>
    <source>
        <strain evidence="3">CCUG 63418</strain>
    </source>
</reference>
<gene>
    <name evidence="2" type="ORF">ACFQZS_05975</name>
</gene>
<evidence type="ECO:0000313" key="3">
    <source>
        <dbReference type="Proteomes" id="UP001596958"/>
    </source>
</evidence>
<feature type="chain" id="PRO_5045497172" description="Glycoside hydrolase" evidence="1">
    <location>
        <begin position="21"/>
        <end position="117"/>
    </location>
</feature>
<comment type="caution">
    <text evidence="2">The sequence shown here is derived from an EMBL/GenBank/DDBJ whole genome shotgun (WGS) entry which is preliminary data.</text>
</comment>
<evidence type="ECO:0000313" key="2">
    <source>
        <dbReference type="EMBL" id="MFD0749680.1"/>
    </source>
</evidence>
<dbReference type="Proteomes" id="UP001596958">
    <property type="component" value="Unassembled WGS sequence"/>
</dbReference>
<dbReference type="RefSeq" id="WP_377098260.1">
    <property type="nucleotide sequence ID" value="NZ_JBHTHU010000005.1"/>
</dbReference>
<organism evidence="2 3">
    <name type="scientific">Mucilaginibacter calamicampi</name>
    <dbReference type="NCBI Taxonomy" id="1302352"/>
    <lineage>
        <taxon>Bacteria</taxon>
        <taxon>Pseudomonadati</taxon>
        <taxon>Bacteroidota</taxon>
        <taxon>Sphingobacteriia</taxon>
        <taxon>Sphingobacteriales</taxon>
        <taxon>Sphingobacteriaceae</taxon>
        <taxon>Mucilaginibacter</taxon>
    </lineage>
</organism>
<keyword evidence="3" id="KW-1185">Reference proteome</keyword>
<name>A0ABW2YUY4_9SPHI</name>
<accession>A0ABW2YUY4</accession>
<evidence type="ECO:0000256" key="1">
    <source>
        <dbReference type="SAM" id="SignalP"/>
    </source>
</evidence>
<evidence type="ECO:0008006" key="4">
    <source>
        <dbReference type="Google" id="ProtNLM"/>
    </source>
</evidence>
<sequence>MKKRLSIIALLVCSFAVAFAAFADLNGKWKGTLKFGDFELPLTYTFKVDGETVTGACSTEQGDLPILNGKIKGSDFTFALDIQGQQMPQTGKFYGDSTVITSEFQGQKTHVKLLRAQ</sequence>
<proteinExistence type="predicted"/>